<protein>
    <submittedName>
        <fullName evidence="2">Calponin-1-like protein</fullName>
    </submittedName>
</protein>
<accession>A0A3S3SDW7</accession>
<dbReference type="AlphaFoldDB" id="A0A3S3SDW7"/>
<dbReference type="STRING" id="1965070.A0A3S3SDW7"/>
<reference evidence="2 4" key="1">
    <citation type="journal article" date="2018" name="Gigascience">
        <title>Genomes of trombidid mites reveal novel predicted allergens and laterally-transferred genes associated with secondary metabolism.</title>
        <authorList>
            <person name="Dong X."/>
            <person name="Chaisiri K."/>
            <person name="Xia D."/>
            <person name="Armstrong S.D."/>
            <person name="Fang Y."/>
            <person name="Donnelly M.J."/>
            <person name="Kadowaki T."/>
            <person name="McGarry J.W."/>
            <person name="Darby A.C."/>
            <person name="Makepeace B.L."/>
        </authorList>
    </citation>
    <scope>NUCLEOTIDE SEQUENCE [LARGE SCALE GENOMIC DNA]</scope>
    <source>
        <strain evidence="2">UoL-WK</strain>
    </source>
</reference>
<proteinExistence type="predicted"/>
<dbReference type="GO" id="GO:0051015">
    <property type="term" value="F:actin filament binding"/>
    <property type="evidence" value="ECO:0007669"/>
    <property type="project" value="TreeGrafter"/>
</dbReference>
<feature type="domain" description="Calponin-homology (CH)" evidence="1">
    <location>
        <begin position="33"/>
        <end position="122"/>
    </location>
</feature>
<dbReference type="GO" id="GO:0007015">
    <property type="term" value="P:actin filament organization"/>
    <property type="evidence" value="ECO:0007669"/>
    <property type="project" value="TreeGrafter"/>
</dbReference>
<evidence type="ECO:0000313" key="3">
    <source>
        <dbReference type="EMBL" id="RWS12826.1"/>
    </source>
</evidence>
<gene>
    <name evidence="3" type="ORF">B4U79_08147</name>
    <name evidence="2" type="ORF">B4U79_14786</name>
</gene>
<organism evidence="2 4">
    <name type="scientific">Dinothrombium tinctorium</name>
    <dbReference type="NCBI Taxonomy" id="1965070"/>
    <lineage>
        <taxon>Eukaryota</taxon>
        <taxon>Metazoa</taxon>
        <taxon>Ecdysozoa</taxon>
        <taxon>Arthropoda</taxon>
        <taxon>Chelicerata</taxon>
        <taxon>Arachnida</taxon>
        <taxon>Acari</taxon>
        <taxon>Acariformes</taxon>
        <taxon>Trombidiformes</taxon>
        <taxon>Prostigmata</taxon>
        <taxon>Anystina</taxon>
        <taxon>Parasitengona</taxon>
        <taxon>Trombidioidea</taxon>
        <taxon>Trombidiidae</taxon>
        <taxon>Dinothrombium</taxon>
    </lineage>
</organism>
<dbReference type="InterPro" id="IPR036872">
    <property type="entry name" value="CH_dom_sf"/>
</dbReference>
<dbReference type="GO" id="GO:0015629">
    <property type="term" value="C:actin cytoskeleton"/>
    <property type="evidence" value="ECO:0007669"/>
    <property type="project" value="TreeGrafter"/>
</dbReference>
<dbReference type="PROSITE" id="PS50021">
    <property type="entry name" value="CH"/>
    <property type="match status" value="1"/>
</dbReference>
<sequence length="122" mass="13772">MAFQGPTYGLSRECQLKASCRFNRLNAQAKFDIELAMQAINWLQSVTQIKIEPPFPEKGFQDQKDFGEALKDGIALCQLMNKLSPGVITKINTAKSPFKEVIIEASRNLADLRVEKQKLFSH</sequence>
<dbReference type="Pfam" id="PF00307">
    <property type="entry name" value="CH"/>
    <property type="match status" value="1"/>
</dbReference>
<dbReference type="InterPro" id="IPR050606">
    <property type="entry name" value="Calponin-like"/>
</dbReference>
<dbReference type="SUPFAM" id="SSF47576">
    <property type="entry name" value="Calponin-homology domain, CH-domain"/>
    <property type="match status" value="1"/>
</dbReference>
<dbReference type="EMBL" id="NCKU01001196">
    <property type="protein sequence ID" value="RWS12823.1"/>
    <property type="molecule type" value="Genomic_DNA"/>
</dbReference>
<dbReference type="OrthoDB" id="21595at2759"/>
<name>A0A3S3SDW7_9ACAR</name>
<dbReference type="Proteomes" id="UP000285301">
    <property type="component" value="Unassembled WGS sequence"/>
</dbReference>
<dbReference type="InterPro" id="IPR001715">
    <property type="entry name" value="CH_dom"/>
</dbReference>
<comment type="caution">
    <text evidence="2">The sequence shown here is derived from an EMBL/GenBank/DDBJ whole genome shotgun (WGS) entry which is preliminary data.</text>
</comment>
<evidence type="ECO:0000313" key="4">
    <source>
        <dbReference type="Proteomes" id="UP000285301"/>
    </source>
</evidence>
<dbReference type="PANTHER" id="PTHR47385:SF5">
    <property type="entry name" value="TRANSGELIN"/>
    <property type="match status" value="1"/>
</dbReference>
<keyword evidence="4" id="KW-1185">Reference proteome</keyword>
<dbReference type="PANTHER" id="PTHR47385">
    <property type="entry name" value="CALPONIN"/>
    <property type="match status" value="1"/>
</dbReference>
<evidence type="ECO:0000313" key="2">
    <source>
        <dbReference type="EMBL" id="RWS12823.1"/>
    </source>
</evidence>
<evidence type="ECO:0000259" key="1">
    <source>
        <dbReference type="PROSITE" id="PS50021"/>
    </source>
</evidence>
<reference evidence="2" key="2">
    <citation type="submission" date="2018-11" db="EMBL/GenBank/DDBJ databases">
        <title>Trombidioid mite genomics.</title>
        <authorList>
            <person name="Dong X."/>
        </authorList>
    </citation>
    <scope>NUCLEOTIDE SEQUENCE</scope>
    <source>
        <strain evidence="2">UoL-WK</strain>
    </source>
</reference>
<dbReference type="Gene3D" id="1.10.418.10">
    <property type="entry name" value="Calponin-like domain"/>
    <property type="match status" value="1"/>
</dbReference>
<dbReference type="EMBL" id="NCKU01001195">
    <property type="protein sequence ID" value="RWS12826.1"/>
    <property type="molecule type" value="Genomic_DNA"/>
</dbReference>